<dbReference type="InterPro" id="IPR006566">
    <property type="entry name" value="FBD"/>
</dbReference>
<accession>A0A565AUA4</accession>
<dbReference type="AlphaFoldDB" id="A0A565AUA4"/>
<dbReference type="Proteomes" id="UP000489600">
    <property type="component" value="Unassembled WGS sequence"/>
</dbReference>
<dbReference type="Pfam" id="PF24758">
    <property type="entry name" value="LRR_At5g56370"/>
    <property type="match status" value="1"/>
</dbReference>
<protein>
    <recommendedName>
        <fullName evidence="1">F-box domain-containing protein</fullName>
    </recommendedName>
</protein>
<dbReference type="SUPFAM" id="SSF81383">
    <property type="entry name" value="F-box domain"/>
    <property type="match status" value="1"/>
</dbReference>
<dbReference type="InterPro" id="IPR053781">
    <property type="entry name" value="F-box_AtFBL13-like"/>
</dbReference>
<comment type="caution">
    <text evidence="2">The sequence shown here is derived from an EMBL/GenBank/DDBJ whole genome shotgun (WGS) entry which is preliminary data.</text>
</comment>
<reference evidence="2" key="1">
    <citation type="submission" date="2019-07" db="EMBL/GenBank/DDBJ databases">
        <authorList>
            <person name="Dittberner H."/>
        </authorList>
    </citation>
    <scope>NUCLEOTIDE SEQUENCE [LARGE SCALE GENOMIC DNA]</scope>
</reference>
<dbReference type="SMART" id="SM00579">
    <property type="entry name" value="FBD"/>
    <property type="match status" value="1"/>
</dbReference>
<gene>
    <name evidence="2" type="ORF">ANE_LOCUS3433</name>
</gene>
<dbReference type="PANTHER" id="PTHR31293">
    <property type="entry name" value="RNI-LIKE SUPERFAMILY PROTEIN"/>
    <property type="match status" value="1"/>
</dbReference>
<dbReference type="PROSITE" id="PS50181">
    <property type="entry name" value="FBOX"/>
    <property type="match status" value="1"/>
</dbReference>
<dbReference type="OrthoDB" id="594804at2759"/>
<dbReference type="Gene3D" id="1.20.1280.50">
    <property type="match status" value="1"/>
</dbReference>
<dbReference type="InterPro" id="IPR055411">
    <property type="entry name" value="LRR_FXL15/At3g58940/PEG3-like"/>
</dbReference>
<keyword evidence="3" id="KW-1185">Reference proteome</keyword>
<proteinExistence type="predicted"/>
<dbReference type="EMBL" id="CABITT030000001">
    <property type="protein sequence ID" value="VVA92988.1"/>
    <property type="molecule type" value="Genomic_DNA"/>
</dbReference>
<evidence type="ECO:0000313" key="2">
    <source>
        <dbReference type="EMBL" id="VVA92988.1"/>
    </source>
</evidence>
<dbReference type="Gene3D" id="3.80.10.10">
    <property type="entry name" value="Ribonuclease Inhibitor"/>
    <property type="match status" value="1"/>
</dbReference>
<evidence type="ECO:0000259" key="1">
    <source>
        <dbReference type="PROSITE" id="PS50181"/>
    </source>
</evidence>
<organism evidence="2 3">
    <name type="scientific">Arabis nemorensis</name>
    <dbReference type="NCBI Taxonomy" id="586526"/>
    <lineage>
        <taxon>Eukaryota</taxon>
        <taxon>Viridiplantae</taxon>
        <taxon>Streptophyta</taxon>
        <taxon>Embryophyta</taxon>
        <taxon>Tracheophyta</taxon>
        <taxon>Spermatophyta</taxon>
        <taxon>Magnoliopsida</taxon>
        <taxon>eudicotyledons</taxon>
        <taxon>Gunneridae</taxon>
        <taxon>Pentapetalae</taxon>
        <taxon>rosids</taxon>
        <taxon>malvids</taxon>
        <taxon>Brassicales</taxon>
        <taxon>Brassicaceae</taxon>
        <taxon>Arabideae</taxon>
        <taxon>Arabis</taxon>
    </lineage>
</organism>
<evidence type="ECO:0000313" key="3">
    <source>
        <dbReference type="Proteomes" id="UP000489600"/>
    </source>
</evidence>
<feature type="domain" description="F-box" evidence="1">
    <location>
        <begin position="14"/>
        <end position="67"/>
    </location>
</feature>
<dbReference type="InterPro" id="IPR036047">
    <property type="entry name" value="F-box-like_dom_sf"/>
</dbReference>
<dbReference type="InterPro" id="IPR032675">
    <property type="entry name" value="LRR_dom_sf"/>
</dbReference>
<dbReference type="InterPro" id="IPR055294">
    <property type="entry name" value="FBL60-like"/>
</dbReference>
<dbReference type="SUPFAM" id="SSF52047">
    <property type="entry name" value="RNI-like"/>
    <property type="match status" value="1"/>
</dbReference>
<dbReference type="PANTHER" id="PTHR31293:SF16">
    <property type="entry name" value="RNI-LIKE SUPERFAMILY PROTEIN"/>
    <property type="match status" value="1"/>
</dbReference>
<name>A0A565AUA4_9BRAS</name>
<sequence>MSLMYPKKLDTDSKDIISRLPEALIHHILSFLSTKEAALTSLLSRKWRFLFALVQNLDFDDRLYMKPDLVNQESTLIHKTFIEFVDRVLGLRGSFPVNKFTLKCGNGVDDVSVKRWIYTVLERGVSDLDLRIAIHWDDLFPSEVFVSKSLVRLRIGARNGLVFGGALFIEPEHVCLPKLKTLYIDSVLFEYQNICLAKLLSGCHVLEELIVINLWWNHWESCSVSVPTLKRLTFCTEGYQESPKSVTFDTPALVHFEYSDTIALKYEKLNFDSLVEASLNLRVGYEEVGIVELPDQEPLRVHAMVGDATELLMGIRNVQILYLSANTIEVLTFCCKAIPIFNNLTHLTIESNTEVGWESLPNLLKNCPNLKTLIFHGLLHKSTDRCGDVCRCKPLKDNPTCLSSSPVKVIKIRKFGEIDNNTELAQIKHFLESMPHLEQLVVCYDTSIEENLLKVSKQLQKLPTLASAKCKIQVISNNLSISFTLSSSLSMK</sequence>
<dbReference type="CDD" id="cd22160">
    <property type="entry name" value="F-box_AtFBL13-like"/>
    <property type="match status" value="1"/>
</dbReference>
<dbReference type="Pfam" id="PF00646">
    <property type="entry name" value="F-box"/>
    <property type="match status" value="1"/>
</dbReference>
<dbReference type="InterPro" id="IPR001810">
    <property type="entry name" value="F-box_dom"/>
</dbReference>